<dbReference type="Proteomes" id="UP000242770">
    <property type="component" value="Unassembled WGS sequence"/>
</dbReference>
<keyword evidence="2" id="KW-1185">Reference proteome</keyword>
<dbReference type="EMBL" id="CCFA01003557">
    <property type="protein sequence ID" value="CDS01134.1"/>
    <property type="molecule type" value="Genomic_DNA"/>
</dbReference>
<dbReference type="AlphaFoldDB" id="A0A0F7S1E8"/>
<dbReference type="InterPro" id="IPR036188">
    <property type="entry name" value="FAD/NAD-bd_sf"/>
</dbReference>
<protein>
    <submittedName>
        <fullName evidence="1">Uncharacterized protein</fullName>
    </submittedName>
</protein>
<proteinExistence type="predicted"/>
<name>A0A0F7S1E8_9BASI</name>
<dbReference type="Gene3D" id="3.50.50.60">
    <property type="entry name" value="FAD/NAD(P)-binding domain"/>
    <property type="match status" value="1"/>
</dbReference>
<evidence type="ECO:0000313" key="1">
    <source>
        <dbReference type="EMBL" id="CDS01134.1"/>
    </source>
</evidence>
<gene>
    <name evidence="1" type="primary">SSCI59110.1</name>
</gene>
<reference evidence="2" key="1">
    <citation type="submission" date="2014-06" db="EMBL/GenBank/DDBJ databases">
        <authorList>
            <person name="Berkman P.J."/>
        </authorList>
    </citation>
    <scope>NUCLEOTIDE SEQUENCE [LARGE SCALE GENOMIC DNA]</scope>
</reference>
<evidence type="ECO:0000313" key="2">
    <source>
        <dbReference type="Proteomes" id="UP000242770"/>
    </source>
</evidence>
<sequence>MVGAEKGKQLEAFERLDAGNALHAYLTACIGAGEHTKINHRRSAAGAYVSGEREANRVLAYLDKFHPRHANRL</sequence>
<accession>A0A0F7S1E8</accession>
<organism evidence="1 2">
    <name type="scientific">Sporisorium scitamineum</name>
    <dbReference type="NCBI Taxonomy" id="49012"/>
    <lineage>
        <taxon>Eukaryota</taxon>
        <taxon>Fungi</taxon>
        <taxon>Dikarya</taxon>
        <taxon>Basidiomycota</taxon>
        <taxon>Ustilaginomycotina</taxon>
        <taxon>Ustilaginomycetes</taxon>
        <taxon>Ustilaginales</taxon>
        <taxon>Ustilaginaceae</taxon>
        <taxon>Sporisorium</taxon>
    </lineage>
</organism>